<reference evidence="5 6" key="1">
    <citation type="submission" date="2017-01" db="EMBL/GenBank/DDBJ databases">
        <title>Draft genome sequence of Pseudomonas pachastrellae type strain CCUG 46540T from a deep sea.</title>
        <authorList>
            <person name="Gomila M."/>
            <person name="Mulet M."/>
            <person name="Lalucat J."/>
            <person name="Garcia-Valdes E."/>
        </authorList>
    </citation>
    <scope>NUCLEOTIDE SEQUENCE [LARGE SCALE GENOMIC DNA]</scope>
    <source>
        <strain evidence="5 6">CCUG 46540</strain>
    </source>
</reference>
<dbReference type="InterPro" id="IPR009057">
    <property type="entry name" value="Homeodomain-like_sf"/>
</dbReference>
<dbReference type="Pfam" id="PF00440">
    <property type="entry name" value="TetR_N"/>
    <property type="match status" value="1"/>
</dbReference>
<dbReference type="SUPFAM" id="SSF46689">
    <property type="entry name" value="Homeodomain-like"/>
    <property type="match status" value="1"/>
</dbReference>
<accession>A0A1S8DG06</accession>
<gene>
    <name evidence="5" type="ORF">BXT89_08160</name>
</gene>
<evidence type="ECO:0000256" key="1">
    <source>
        <dbReference type="ARBA" id="ARBA00023125"/>
    </source>
</evidence>
<dbReference type="GO" id="GO:0003677">
    <property type="term" value="F:DNA binding"/>
    <property type="evidence" value="ECO:0007669"/>
    <property type="project" value="UniProtKB-UniRule"/>
</dbReference>
<dbReference type="Gene3D" id="1.10.357.10">
    <property type="entry name" value="Tetracycline Repressor, domain 2"/>
    <property type="match status" value="1"/>
</dbReference>
<organism evidence="5 6">
    <name type="scientific">Halopseudomonas pachastrellae</name>
    <dbReference type="NCBI Taxonomy" id="254161"/>
    <lineage>
        <taxon>Bacteria</taxon>
        <taxon>Pseudomonadati</taxon>
        <taxon>Pseudomonadota</taxon>
        <taxon>Gammaproteobacteria</taxon>
        <taxon>Pseudomonadales</taxon>
        <taxon>Pseudomonadaceae</taxon>
        <taxon>Halopseudomonas</taxon>
    </lineage>
</organism>
<dbReference type="RefSeq" id="WP_083726528.1">
    <property type="nucleotide sequence ID" value="NZ_FOUD01000006.1"/>
</dbReference>
<keyword evidence="1 2" id="KW-0238">DNA-binding</keyword>
<feature type="coiled-coil region" evidence="3">
    <location>
        <begin position="56"/>
        <end position="83"/>
    </location>
</feature>
<dbReference type="Gene3D" id="1.10.10.60">
    <property type="entry name" value="Homeodomain-like"/>
    <property type="match status" value="1"/>
</dbReference>
<dbReference type="OrthoDB" id="8617654at2"/>
<dbReference type="Proteomes" id="UP000242847">
    <property type="component" value="Unassembled WGS sequence"/>
</dbReference>
<keyword evidence="6" id="KW-1185">Reference proteome</keyword>
<proteinExistence type="predicted"/>
<dbReference type="EMBL" id="MUBC01000014">
    <property type="protein sequence ID" value="ONM44378.1"/>
    <property type="molecule type" value="Genomic_DNA"/>
</dbReference>
<evidence type="ECO:0000259" key="4">
    <source>
        <dbReference type="PROSITE" id="PS50977"/>
    </source>
</evidence>
<evidence type="ECO:0000256" key="2">
    <source>
        <dbReference type="PROSITE-ProRule" id="PRU00335"/>
    </source>
</evidence>
<dbReference type="PANTHER" id="PTHR47752:SF1">
    <property type="entry name" value="HTH-TYPE TRANSCRIPTIONAL REPRESSOR FABR"/>
    <property type="match status" value="1"/>
</dbReference>
<dbReference type="AlphaFoldDB" id="A0A1S8DG06"/>
<dbReference type="InterPro" id="IPR050692">
    <property type="entry name" value="HTH_transcr_repressor_FabR"/>
</dbReference>
<comment type="caution">
    <text evidence="5">The sequence shown here is derived from an EMBL/GenBank/DDBJ whole genome shotgun (WGS) entry which is preliminary data.</text>
</comment>
<feature type="domain" description="HTH tetR-type" evidence="4">
    <location>
        <begin position="5"/>
        <end position="66"/>
    </location>
</feature>
<evidence type="ECO:0000313" key="6">
    <source>
        <dbReference type="Proteomes" id="UP000242847"/>
    </source>
</evidence>
<evidence type="ECO:0000313" key="5">
    <source>
        <dbReference type="EMBL" id="ONM44378.1"/>
    </source>
</evidence>
<name>A0A1S8DG06_9GAMM</name>
<dbReference type="PROSITE" id="PS50977">
    <property type="entry name" value="HTH_TETR_2"/>
    <property type="match status" value="1"/>
</dbReference>
<dbReference type="InterPro" id="IPR001647">
    <property type="entry name" value="HTH_TetR"/>
</dbReference>
<feature type="DNA-binding region" description="H-T-H motif" evidence="2">
    <location>
        <begin position="29"/>
        <end position="48"/>
    </location>
</feature>
<sequence>MNAEPPGKRALLDAAERLAGCSRCLTSLGLRELAREAGLNPNTFYRHFRDMEDLGLQLLRQSKDELRAALRALRRQAAGAVEQGAGEAGVSKGRAVCRQTLRLYFDYVYANRARVLIAVRELHGPSPALRLELQRQMDEFADDMAQDIHELGLMPPLVSASQVRRIAGMVNRNMLFQSLDYLGEPARRSEILALAEDQVMMLFTGAVTLQLRGDLRS</sequence>
<evidence type="ECO:0000256" key="3">
    <source>
        <dbReference type="SAM" id="Coils"/>
    </source>
</evidence>
<dbReference type="PANTHER" id="PTHR47752">
    <property type="entry name" value="HTH-TYPE TRANSCRIPTIONAL REPRESSOR FABR"/>
    <property type="match status" value="1"/>
</dbReference>
<dbReference type="STRING" id="254161.SAMN05216256_10624"/>
<keyword evidence="3" id="KW-0175">Coiled coil</keyword>
<protein>
    <recommendedName>
        <fullName evidence="4">HTH tetR-type domain-containing protein</fullName>
    </recommendedName>
</protein>